<reference evidence="1 2" key="1">
    <citation type="submission" date="2017-04" db="EMBL/GenBank/DDBJ databases">
        <authorList>
            <person name="Afonso C.L."/>
            <person name="Miller P.J."/>
            <person name="Scott M.A."/>
            <person name="Spackman E."/>
            <person name="Goraichik I."/>
            <person name="Dimitrov K.M."/>
            <person name="Suarez D.L."/>
            <person name="Swayne D.E."/>
        </authorList>
    </citation>
    <scope>NUCLEOTIDE SEQUENCE [LARGE SCALE GENOMIC DNA]</scope>
    <source>
        <strain evidence="1 2">DSM 3385</strain>
    </source>
</reference>
<evidence type="ECO:0000313" key="2">
    <source>
        <dbReference type="Proteomes" id="UP000192418"/>
    </source>
</evidence>
<dbReference type="RefSeq" id="WP_084066487.1">
    <property type="nucleotide sequence ID" value="NZ_FWXY01000001.1"/>
</dbReference>
<sequence length="154" mass="17335">MDSSVKKAISVKFQNSEVACRIIADLLALEREYPRAFFDTVGWIQEMFEKSHSSIGTATVMAGNELSEDKEAENVLPLNDFMARRFRNPDRGGQIIITLMELEARKNGSLGEIKIKVETTLKNWMARQASPEPAAVEGKIVVFKKNRDISEESQ</sequence>
<organism evidence="1 2">
    <name type="scientific">Desulfocicer vacuolatum DSM 3385</name>
    <dbReference type="NCBI Taxonomy" id="1121400"/>
    <lineage>
        <taxon>Bacteria</taxon>
        <taxon>Pseudomonadati</taxon>
        <taxon>Thermodesulfobacteriota</taxon>
        <taxon>Desulfobacteria</taxon>
        <taxon>Desulfobacterales</taxon>
        <taxon>Desulfobacteraceae</taxon>
        <taxon>Desulfocicer</taxon>
    </lineage>
</organism>
<keyword evidence="2" id="KW-1185">Reference proteome</keyword>
<dbReference type="AlphaFoldDB" id="A0A1W1YMH2"/>
<dbReference type="Proteomes" id="UP000192418">
    <property type="component" value="Unassembled WGS sequence"/>
</dbReference>
<protein>
    <submittedName>
        <fullName evidence="1">Uncharacterized protein</fullName>
    </submittedName>
</protein>
<evidence type="ECO:0000313" key="1">
    <source>
        <dbReference type="EMBL" id="SMC36908.1"/>
    </source>
</evidence>
<gene>
    <name evidence="1" type="ORF">SAMN02746065_101174</name>
</gene>
<dbReference type="STRING" id="1121400.SAMN02746065_101174"/>
<dbReference type="EMBL" id="FWXY01000001">
    <property type="protein sequence ID" value="SMC36908.1"/>
    <property type="molecule type" value="Genomic_DNA"/>
</dbReference>
<proteinExistence type="predicted"/>
<name>A0A1W1YMH2_9BACT</name>
<accession>A0A1W1YMH2</accession>